<keyword evidence="2" id="KW-1185">Reference proteome</keyword>
<dbReference type="EMBL" id="JAJFZQ010000005">
    <property type="protein sequence ID" value="MCC3266316.1"/>
    <property type="molecule type" value="Genomic_DNA"/>
</dbReference>
<evidence type="ECO:0000313" key="1">
    <source>
        <dbReference type="EMBL" id="MCC3266316.1"/>
    </source>
</evidence>
<evidence type="ECO:0008006" key="3">
    <source>
        <dbReference type="Google" id="ProtNLM"/>
    </source>
</evidence>
<accession>A0ABS8GIP2</accession>
<reference evidence="1" key="1">
    <citation type="submission" date="2021-10" db="EMBL/GenBank/DDBJ databases">
        <title>Novel species in genus Arthrobacter.</title>
        <authorList>
            <person name="Liu Y."/>
        </authorList>
    </citation>
    <scope>NUCLEOTIDE SEQUENCE</scope>
    <source>
        <strain evidence="1">Zg-Y786</strain>
    </source>
</reference>
<dbReference type="InterPro" id="IPR011335">
    <property type="entry name" value="Restrct_endonuc-II-like"/>
</dbReference>
<organism evidence="1 2">
    <name type="scientific">Arthrobacter gengyunqii</name>
    <dbReference type="NCBI Taxonomy" id="2886940"/>
    <lineage>
        <taxon>Bacteria</taxon>
        <taxon>Bacillati</taxon>
        <taxon>Actinomycetota</taxon>
        <taxon>Actinomycetes</taxon>
        <taxon>Micrococcales</taxon>
        <taxon>Micrococcaceae</taxon>
        <taxon>Arthrobacter</taxon>
    </lineage>
</organism>
<comment type="caution">
    <text evidence="1">The sequence shown here is derived from an EMBL/GenBank/DDBJ whole genome shotgun (WGS) entry which is preliminary data.</text>
</comment>
<dbReference type="RefSeq" id="WP_227891100.1">
    <property type="nucleotide sequence ID" value="NZ_JAJFZQ010000005.1"/>
</dbReference>
<gene>
    <name evidence="1" type="ORF">LJ752_09705</name>
</gene>
<name>A0ABS8GIP2_9MICC</name>
<sequence>MRIPEPLPAPLSFEPFTVDEADAYGVSRGRLRHGRIVRLSRSIKCVDALDLADQQQLPPHRRYRAYTRVTLYSVASHRTAAEVWGFPLPAAQNDGLLHILRPAGMAPQRREGVCGHTGRLFSGEVCVVDGLALTSRERTWLDLAHRLSIVDLTVIADFLIRVPRPEYDQRVAPYATKSSLQAIISRHGGKRGIRKARLALELSRVGADSPPETRLRLALAEASLPEPQVNEPIQDDDGGLHHQPDLSYPLYRVAVEYEGAGHSRTDQVERDIGREERIRGLGWTEVRISRRHMLGDARAAVNKVRAALAAAGWRPGPSPA</sequence>
<evidence type="ECO:0000313" key="2">
    <source>
        <dbReference type="Proteomes" id="UP001139168"/>
    </source>
</evidence>
<proteinExistence type="predicted"/>
<protein>
    <recommendedName>
        <fullName evidence="3">DUF559 domain-containing protein</fullName>
    </recommendedName>
</protein>
<dbReference type="SUPFAM" id="SSF52980">
    <property type="entry name" value="Restriction endonuclease-like"/>
    <property type="match status" value="1"/>
</dbReference>
<dbReference type="Proteomes" id="UP001139168">
    <property type="component" value="Unassembled WGS sequence"/>
</dbReference>